<dbReference type="Gene3D" id="3.40.50.1000">
    <property type="entry name" value="HAD superfamily/HAD-like"/>
    <property type="match status" value="2"/>
</dbReference>
<accession>A0ABR8N062</accession>
<dbReference type="Gene3D" id="3.30.980.20">
    <property type="entry name" value="Putative mannosyl-3-phosphoglycerate phosphatase, domain 2"/>
    <property type="match status" value="1"/>
</dbReference>
<dbReference type="Proteomes" id="UP000609346">
    <property type="component" value="Unassembled WGS sequence"/>
</dbReference>
<proteinExistence type="predicted"/>
<comment type="caution">
    <text evidence="2">The sequence shown here is derived from an EMBL/GenBank/DDBJ whole genome shotgun (WGS) entry which is preliminary data.</text>
</comment>
<protein>
    <submittedName>
        <fullName evidence="2">Hydrolase</fullName>
    </submittedName>
</protein>
<dbReference type="EMBL" id="JACXZA010000005">
    <property type="protein sequence ID" value="MBD3921235.1"/>
    <property type="molecule type" value="Genomic_DNA"/>
</dbReference>
<evidence type="ECO:0000259" key="1">
    <source>
        <dbReference type="Pfam" id="PF05116"/>
    </source>
</evidence>
<gene>
    <name evidence="2" type="ORF">H8B09_20880</name>
</gene>
<dbReference type="InterPro" id="IPR036412">
    <property type="entry name" value="HAD-like_sf"/>
</dbReference>
<dbReference type="InterPro" id="IPR006380">
    <property type="entry name" value="SPP-like_dom"/>
</dbReference>
<keyword evidence="3" id="KW-1185">Reference proteome</keyword>
<keyword evidence="2" id="KW-0378">Hydrolase</keyword>
<dbReference type="Pfam" id="PF05116">
    <property type="entry name" value="S6PP"/>
    <property type="match status" value="1"/>
</dbReference>
<evidence type="ECO:0000313" key="3">
    <source>
        <dbReference type="Proteomes" id="UP000609346"/>
    </source>
</evidence>
<dbReference type="PIRSF" id="PIRSF030802">
    <property type="entry name" value="UCP030802"/>
    <property type="match status" value="1"/>
</dbReference>
<dbReference type="GO" id="GO:0016787">
    <property type="term" value="F:hydrolase activity"/>
    <property type="evidence" value="ECO:0007669"/>
    <property type="project" value="UniProtKB-KW"/>
</dbReference>
<sequence length="279" mass="31878">MIYASDLDQTLIFSRRSMIVPEDEPGIRIVEWINGKSQSFMSEASIAVLKELNERLVFVPVTTRTMAQYRRIEVFQRDIVPAYAITSNGGRILIRGEEDAYWQKLVQDRLKRAACSSEEARQWFAPIVQPEWVKEERLCDELFYVYMVDRDKLPLEAVQERAELLAERGWEVSVQGRKVYLVPAVVNKRDAVSYIRQRHPEAALIASGDSLLDRSLLEAADDAIAPAHGELYRVYQTTGQHGSWVFTERSGLYAGEEIASFVQTKAESLGQRTWGERSS</sequence>
<name>A0ABR8N062_9BACL</name>
<evidence type="ECO:0000313" key="2">
    <source>
        <dbReference type="EMBL" id="MBD3921235.1"/>
    </source>
</evidence>
<dbReference type="InterPro" id="IPR023214">
    <property type="entry name" value="HAD_sf"/>
</dbReference>
<feature type="domain" description="Sucrose phosphatase-like" evidence="1">
    <location>
        <begin position="48"/>
        <end position="222"/>
    </location>
</feature>
<dbReference type="SUPFAM" id="SSF56784">
    <property type="entry name" value="HAD-like"/>
    <property type="match status" value="1"/>
</dbReference>
<reference evidence="2 3" key="1">
    <citation type="submission" date="2020-09" db="EMBL/GenBank/DDBJ databases">
        <title>Paenibacillus sp. strain PR3 16S rRNA gene Genome sequencing and assembly.</title>
        <authorList>
            <person name="Kim J."/>
        </authorList>
    </citation>
    <scope>NUCLEOTIDE SEQUENCE [LARGE SCALE GENOMIC DNA]</scope>
    <source>
        <strain evidence="2 3">PR3</strain>
    </source>
</reference>
<organism evidence="2 3">
    <name type="scientific">Paenibacillus terricola</name>
    <dbReference type="NCBI Taxonomy" id="2763503"/>
    <lineage>
        <taxon>Bacteria</taxon>
        <taxon>Bacillati</taxon>
        <taxon>Bacillota</taxon>
        <taxon>Bacilli</taxon>
        <taxon>Bacillales</taxon>
        <taxon>Paenibacillaceae</taxon>
        <taxon>Paenibacillus</taxon>
    </lineage>
</organism>
<dbReference type="RefSeq" id="WP_191205507.1">
    <property type="nucleotide sequence ID" value="NZ_JACXZA010000005.1"/>
</dbReference>
<dbReference type="InterPro" id="IPR024197">
    <property type="entry name" value="TPP-like"/>
</dbReference>